<comment type="caution">
    <text evidence="1">The sequence shown here is derived from an EMBL/GenBank/DDBJ whole genome shotgun (WGS) entry which is preliminary data.</text>
</comment>
<accession>A0A832V3I1</accession>
<protein>
    <submittedName>
        <fullName evidence="1">Uncharacterized protein</fullName>
    </submittedName>
</protein>
<evidence type="ECO:0000313" key="1">
    <source>
        <dbReference type="EMBL" id="HIJ99234.1"/>
    </source>
</evidence>
<dbReference type="Proteomes" id="UP000604391">
    <property type="component" value="Unassembled WGS sequence"/>
</dbReference>
<organism evidence="1 2">
    <name type="scientific">Candidatus Undinarchaeum marinum</name>
    <dbReference type="NCBI Taxonomy" id="2756141"/>
    <lineage>
        <taxon>Archaea</taxon>
        <taxon>Candidatus Undinarchaeota</taxon>
        <taxon>Candidatus Undinarchaeia</taxon>
        <taxon>Candidatus Undinarchaeales</taxon>
        <taxon>Candidatus Undinarchaeaceae</taxon>
        <taxon>Candidatus Undinarchaeum</taxon>
    </lineage>
</organism>
<keyword evidence="2" id="KW-1185">Reference proteome</keyword>
<gene>
    <name evidence="1" type="ORF">H1011_00205</name>
</gene>
<dbReference type="AlphaFoldDB" id="A0A832V3I1"/>
<evidence type="ECO:0000313" key="2">
    <source>
        <dbReference type="Proteomes" id="UP000604391"/>
    </source>
</evidence>
<reference evidence="1 2" key="1">
    <citation type="journal article" name="Nat. Commun.">
        <title>Undinarchaeota illuminate DPANN phylogeny and the impact of gene transfer on archaeal evolution.</title>
        <authorList>
            <person name="Dombrowski N."/>
            <person name="Williams T.A."/>
            <person name="Sun J."/>
            <person name="Woodcroft B.J."/>
            <person name="Lee J.H."/>
            <person name="Minh B.Q."/>
            <person name="Rinke C."/>
            <person name="Spang A."/>
        </authorList>
    </citation>
    <scope>NUCLEOTIDE SEQUENCE [LARGE SCALE GENOMIC DNA]</scope>
    <source>
        <strain evidence="1">MAG_bin17</strain>
    </source>
</reference>
<name>A0A832V3I1_9ARCH</name>
<sequence>MGDEFGLLMVPKESGSVSTFMKEISSSNFESQVSKTLEKMRISPTKISLSEYDKGLGKKGTSLEGFKFIKYSVKLRGKKKSFLRTVPWKSDSELTILVGTGDNKRDGVMLSSTRGSVSDMRLIFGSLVERVAELMGGEGVLHWSQSTKTGSLAQ</sequence>
<proteinExistence type="predicted"/>
<dbReference type="EMBL" id="DVAD01000001">
    <property type="protein sequence ID" value="HIJ99234.1"/>
    <property type="molecule type" value="Genomic_DNA"/>
</dbReference>